<dbReference type="Proteomes" id="UP000799424">
    <property type="component" value="Unassembled WGS sequence"/>
</dbReference>
<evidence type="ECO:0000313" key="2">
    <source>
        <dbReference type="EMBL" id="KAF2823477.1"/>
    </source>
</evidence>
<organism evidence="2 3">
    <name type="scientific">Ophiobolus disseminans</name>
    <dbReference type="NCBI Taxonomy" id="1469910"/>
    <lineage>
        <taxon>Eukaryota</taxon>
        <taxon>Fungi</taxon>
        <taxon>Dikarya</taxon>
        <taxon>Ascomycota</taxon>
        <taxon>Pezizomycotina</taxon>
        <taxon>Dothideomycetes</taxon>
        <taxon>Pleosporomycetidae</taxon>
        <taxon>Pleosporales</taxon>
        <taxon>Pleosporineae</taxon>
        <taxon>Phaeosphaeriaceae</taxon>
        <taxon>Ophiobolus</taxon>
    </lineage>
</organism>
<evidence type="ECO:0000313" key="3">
    <source>
        <dbReference type="Proteomes" id="UP000799424"/>
    </source>
</evidence>
<protein>
    <submittedName>
        <fullName evidence="2">Uncharacterized protein</fullName>
    </submittedName>
</protein>
<gene>
    <name evidence="2" type="ORF">CC86DRAFT_68159</name>
</gene>
<dbReference type="EMBL" id="MU006232">
    <property type="protein sequence ID" value="KAF2823477.1"/>
    <property type="molecule type" value="Genomic_DNA"/>
</dbReference>
<proteinExistence type="predicted"/>
<feature type="region of interest" description="Disordered" evidence="1">
    <location>
        <begin position="24"/>
        <end position="43"/>
    </location>
</feature>
<accession>A0A6A6ZT07</accession>
<sequence>MLRMSYCCVWMCARRYEVELRDEDPGSDVCREPKRPSQNAAAPRILQSHHNTTLHVSHSRWYSCRHSHIPLLNCRCPCVVSYAGNGCTDRIIETAYEANTGLYSLNAASR</sequence>
<reference evidence="2" key="1">
    <citation type="journal article" date="2020" name="Stud. Mycol.">
        <title>101 Dothideomycetes genomes: a test case for predicting lifestyles and emergence of pathogens.</title>
        <authorList>
            <person name="Haridas S."/>
            <person name="Albert R."/>
            <person name="Binder M."/>
            <person name="Bloem J."/>
            <person name="Labutti K."/>
            <person name="Salamov A."/>
            <person name="Andreopoulos B."/>
            <person name="Baker S."/>
            <person name="Barry K."/>
            <person name="Bills G."/>
            <person name="Bluhm B."/>
            <person name="Cannon C."/>
            <person name="Castanera R."/>
            <person name="Culley D."/>
            <person name="Daum C."/>
            <person name="Ezra D."/>
            <person name="Gonzalez J."/>
            <person name="Henrissat B."/>
            <person name="Kuo A."/>
            <person name="Liang C."/>
            <person name="Lipzen A."/>
            <person name="Lutzoni F."/>
            <person name="Magnuson J."/>
            <person name="Mondo S."/>
            <person name="Nolan M."/>
            <person name="Ohm R."/>
            <person name="Pangilinan J."/>
            <person name="Park H.-J."/>
            <person name="Ramirez L."/>
            <person name="Alfaro M."/>
            <person name="Sun H."/>
            <person name="Tritt A."/>
            <person name="Yoshinaga Y."/>
            <person name="Zwiers L.-H."/>
            <person name="Turgeon B."/>
            <person name="Goodwin S."/>
            <person name="Spatafora J."/>
            <person name="Crous P."/>
            <person name="Grigoriev I."/>
        </authorList>
    </citation>
    <scope>NUCLEOTIDE SEQUENCE</scope>
    <source>
        <strain evidence="2">CBS 113818</strain>
    </source>
</reference>
<dbReference type="AlphaFoldDB" id="A0A6A6ZT07"/>
<name>A0A6A6ZT07_9PLEO</name>
<evidence type="ECO:0000256" key="1">
    <source>
        <dbReference type="SAM" id="MobiDB-lite"/>
    </source>
</evidence>
<keyword evidence="3" id="KW-1185">Reference proteome</keyword>